<keyword evidence="3" id="KW-1185">Reference proteome</keyword>
<gene>
    <name evidence="2" type="ORF">CVO96_08675</name>
</gene>
<dbReference type="OrthoDB" id="110795at2"/>
<reference evidence="2 3" key="1">
    <citation type="submission" date="2018-01" db="EMBL/GenBank/DDBJ databases">
        <title>Deinococcus koreensis sp. nov., a radiation-resistant bacterium isolated from river water.</title>
        <authorList>
            <person name="Choi A."/>
        </authorList>
    </citation>
    <scope>NUCLEOTIDE SEQUENCE [LARGE SCALE GENOMIC DNA]</scope>
    <source>
        <strain evidence="2 3">SJW1-2</strain>
    </source>
</reference>
<dbReference type="InterPro" id="IPR013022">
    <property type="entry name" value="Xyl_isomerase-like_TIM-brl"/>
</dbReference>
<dbReference type="AlphaFoldDB" id="A0A2K3UY43"/>
<dbReference type="InterPro" id="IPR036237">
    <property type="entry name" value="Xyl_isomerase-like_sf"/>
</dbReference>
<dbReference type="SUPFAM" id="SSF51658">
    <property type="entry name" value="Xylose isomerase-like"/>
    <property type="match status" value="1"/>
</dbReference>
<proteinExistence type="predicted"/>
<dbReference type="PANTHER" id="PTHR12110">
    <property type="entry name" value="HYDROXYPYRUVATE ISOMERASE"/>
    <property type="match status" value="1"/>
</dbReference>
<dbReference type="GO" id="GO:0016853">
    <property type="term" value="F:isomerase activity"/>
    <property type="evidence" value="ECO:0007669"/>
    <property type="project" value="UniProtKB-KW"/>
</dbReference>
<dbReference type="Proteomes" id="UP000236379">
    <property type="component" value="Unassembled WGS sequence"/>
</dbReference>
<comment type="caution">
    <text evidence="2">The sequence shown here is derived from an EMBL/GenBank/DDBJ whole genome shotgun (WGS) entry which is preliminary data.</text>
</comment>
<feature type="domain" description="Xylose isomerase-like TIM barrel" evidence="1">
    <location>
        <begin position="52"/>
        <end position="265"/>
    </location>
</feature>
<dbReference type="EMBL" id="PPPD01000001">
    <property type="protein sequence ID" value="PNY81446.1"/>
    <property type="molecule type" value="Genomic_DNA"/>
</dbReference>
<name>A0A2K3UY43_9DEIO</name>
<sequence length="272" mass="29956">MNDLTRLGLAVRQPELERHLDWLVQGSRDIELQDLCESVELLEGDWPVVARRQAALLSAHRGRVGVHAPFWNMQLDALDPQVRRVVQGRYRQGLDFAQEVGGQWLVIHSPFSFWGHPVAQHRRTLPQEIGLAQLTLEPVLARAAELGITVVIENILDRDPAPLMALVAAFESPHVRLSVDTGHAHVGAQQGGLSAQGWLSQTQALLGHVHLQDNDGSADEHLAPGEGTLHWPGVLRSLRQTTTDPYLVVEVMPHQVAQAVRWIDALPPPGAG</sequence>
<dbReference type="PANTHER" id="PTHR12110:SF53">
    <property type="entry name" value="BLR5974 PROTEIN"/>
    <property type="match status" value="1"/>
</dbReference>
<dbReference type="Gene3D" id="3.20.20.150">
    <property type="entry name" value="Divalent-metal-dependent TIM barrel enzymes"/>
    <property type="match status" value="1"/>
</dbReference>
<organism evidence="2 3">
    <name type="scientific">Deinococcus koreensis</name>
    <dbReference type="NCBI Taxonomy" id="2054903"/>
    <lineage>
        <taxon>Bacteria</taxon>
        <taxon>Thermotogati</taxon>
        <taxon>Deinococcota</taxon>
        <taxon>Deinococci</taxon>
        <taxon>Deinococcales</taxon>
        <taxon>Deinococcaceae</taxon>
        <taxon>Deinococcus</taxon>
    </lineage>
</organism>
<dbReference type="InterPro" id="IPR050312">
    <property type="entry name" value="IolE/XylAMocC-like"/>
</dbReference>
<evidence type="ECO:0000313" key="2">
    <source>
        <dbReference type="EMBL" id="PNY81446.1"/>
    </source>
</evidence>
<keyword evidence="2" id="KW-0413">Isomerase</keyword>
<accession>A0A2K3UY43</accession>
<protein>
    <submittedName>
        <fullName evidence="2">Sugar phosphate isomerase/epimerase</fullName>
    </submittedName>
</protein>
<evidence type="ECO:0000313" key="3">
    <source>
        <dbReference type="Proteomes" id="UP000236379"/>
    </source>
</evidence>
<dbReference type="Pfam" id="PF01261">
    <property type="entry name" value="AP_endonuc_2"/>
    <property type="match status" value="1"/>
</dbReference>
<dbReference type="RefSeq" id="WP_103311889.1">
    <property type="nucleotide sequence ID" value="NZ_PPPD01000001.1"/>
</dbReference>
<evidence type="ECO:0000259" key="1">
    <source>
        <dbReference type="Pfam" id="PF01261"/>
    </source>
</evidence>